<dbReference type="EMBL" id="AE017351">
    <property type="protein sequence ID" value="AAW46252.2"/>
    <property type="molecule type" value="Genomic_DNA"/>
</dbReference>
<feature type="compositionally biased region" description="Basic and acidic residues" evidence="1">
    <location>
        <begin position="847"/>
        <end position="860"/>
    </location>
</feature>
<feature type="compositionally biased region" description="Polar residues" evidence="1">
    <location>
        <begin position="562"/>
        <end position="584"/>
    </location>
</feature>
<feature type="compositionally biased region" description="Basic and acidic residues" evidence="1">
    <location>
        <begin position="898"/>
        <end position="1021"/>
    </location>
</feature>
<keyword evidence="4" id="KW-1185">Reference proteome</keyword>
<dbReference type="GeneID" id="3254597"/>
<feature type="compositionally biased region" description="Polar residues" evidence="1">
    <location>
        <begin position="402"/>
        <end position="419"/>
    </location>
</feature>
<feature type="compositionally biased region" description="Low complexity" evidence="1">
    <location>
        <begin position="271"/>
        <end position="291"/>
    </location>
</feature>
<protein>
    <recommendedName>
        <fullName evidence="2">PH domain-containing protein</fullName>
    </recommendedName>
</protein>
<organism evidence="3 4">
    <name type="scientific">Cryptococcus deneoformans (strain JEC21 / ATCC MYA-565)</name>
    <name type="common">Cryptococcus neoformans var. neoformans serotype D</name>
    <dbReference type="NCBI Taxonomy" id="214684"/>
    <lineage>
        <taxon>Eukaryota</taxon>
        <taxon>Fungi</taxon>
        <taxon>Dikarya</taxon>
        <taxon>Basidiomycota</taxon>
        <taxon>Agaricomycotina</taxon>
        <taxon>Tremellomycetes</taxon>
        <taxon>Tremellales</taxon>
        <taxon>Cryptococcaceae</taxon>
        <taxon>Cryptococcus</taxon>
        <taxon>Cryptococcus neoformans species complex</taxon>
    </lineage>
</organism>
<proteinExistence type="predicted"/>
<dbReference type="SUPFAM" id="SSF50729">
    <property type="entry name" value="PH domain-like"/>
    <property type="match status" value="1"/>
</dbReference>
<dbReference type="InterPro" id="IPR029006">
    <property type="entry name" value="ADF-H/Gelsolin-like_dom_sf"/>
</dbReference>
<dbReference type="PANTHER" id="PTHR21937">
    <property type="entry name" value="CCDC66 DOMAIN-CONTAINING PROTEIN"/>
    <property type="match status" value="1"/>
</dbReference>
<evidence type="ECO:0000256" key="1">
    <source>
        <dbReference type="SAM" id="MobiDB-lite"/>
    </source>
</evidence>
<dbReference type="STRING" id="214684.Q5KA11"/>
<evidence type="ECO:0000313" key="4">
    <source>
        <dbReference type="Proteomes" id="UP000002149"/>
    </source>
</evidence>
<dbReference type="CDD" id="cd00821">
    <property type="entry name" value="PH"/>
    <property type="match status" value="1"/>
</dbReference>
<evidence type="ECO:0000313" key="3">
    <source>
        <dbReference type="EMBL" id="AAW46252.2"/>
    </source>
</evidence>
<dbReference type="InterPro" id="IPR011993">
    <property type="entry name" value="PH-like_dom_sf"/>
</dbReference>
<dbReference type="OrthoDB" id="2576574at2759"/>
<reference evidence="3 4" key="1">
    <citation type="journal article" date="2005" name="Science">
        <title>The genome of the basidiomycetous yeast and human pathogen Cryptococcus neoformans.</title>
        <authorList>
            <person name="Loftus B.J."/>
            <person name="Fung E."/>
            <person name="Roncaglia P."/>
            <person name="Rowley D."/>
            <person name="Amedeo P."/>
            <person name="Bruno D."/>
            <person name="Vamathevan J."/>
            <person name="Miranda M."/>
            <person name="Anderson I.J."/>
            <person name="Fraser J.A."/>
            <person name="Allen J.E."/>
            <person name="Bosdet I.E."/>
            <person name="Brent M.R."/>
            <person name="Chiu R."/>
            <person name="Doering T.L."/>
            <person name="Donlin M.J."/>
            <person name="D'Souza C.A."/>
            <person name="Fox D.S."/>
            <person name="Grinberg V."/>
            <person name="Fu J."/>
            <person name="Fukushima M."/>
            <person name="Haas B.J."/>
            <person name="Huang J.C."/>
            <person name="Janbon G."/>
            <person name="Jones S.J."/>
            <person name="Koo H.L."/>
            <person name="Krzywinski M.I."/>
            <person name="Kwon-Chung J.K."/>
            <person name="Lengeler K.B."/>
            <person name="Maiti R."/>
            <person name="Marra M.A."/>
            <person name="Marra R.E."/>
            <person name="Mathewson C.A."/>
            <person name="Mitchell T.G."/>
            <person name="Pertea M."/>
            <person name="Riggs F.R."/>
            <person name="Salzberg S.L."/>
            <person name="Schein J.E."/>
            <person name="Shvartsbeyn A."/>
            <person name="Shin H."/>
            <person name="Shumway M."/>
            <person name="Specht C.A."/>
            <person name="Suh B.B."/>
            <person name="Tenney A."/>
            <person name="Utterback T.R."/>
            <person name="Wickes B.L."/>
            <person name="Wortman J.R."/>
            <person name="Wye N.H."/>
            <person name="Kronstad J.W."/>
            <person name="Lodge J.K."/>
            <person name="Heitman J."/>
            <person name="Davis R.W."/>
            <person name="Fraser C.M."/>
            <person name="Hyman R.W."/>
        </authorList>
    </citation>
    <scope>NUCLEOTIDE SEQUENCE [LARGE SCALE GENOMIC DNA]</scope>
    <source>
        <strain evidence="4">JEC21 / ATCC MYA-565</strain>
    </source>
</reference>
<dbReference type="PROSITE" id="PS50003">
    <property type="entry name" value="PH_DOMAIN"/>
    <property type="match status" value="1"/>
</dbReference>
<feature type="compositionally biased region" description="Low complexity" evidence="1">
    <location>
        <begin position="677"/>
        <end position="704"/>
    </location>
</feature>
<evidence type="ECO:0000259" key="2">
    <source>
        <dbReference type="PROSITE" id="PS50003"/>
    </source>
</evidence>
<feature type="compositionally biased region" description="Low complexity" evidence="1">
    <location>
        <begin position="183"/>
        <end position="200"/>
    </location>
</feature>
<feature type="compositionally biased region" description="Basic and acidic residues" evidence="1">
    <location>
        <begin position="456"/>
        <end position="473"/>
    </location>
</feature>
<feature type="compositionally biased region" description="Pro residues" evidence="1">
    <location>
        <begin position="201"/>
        <end position="215"/>
    </location>
</feature>
<feature type="compositionally biased region" description="Low complexity" evidence="1">
    <location>
        <begin position="371"/>
        <end position="391"/>
    </location>
</feature>
<feature type="compositionally biased region" description="Polar residues" evidence="1">
    <location>
        <begin position="665"/>
        <end position="676"/>
    </location>
</feature>
<dbReference type="RefSeq" id="XP_024513761.1">
    <property type="nucleotide sequence ID" value="XM_024658010.1"/>
</dbReference>
<feature type="region of interest" description="Disordered" evidence="1">
    <location>
        <begin position="166"/>
        <end position="1021"/>
    </location>
</feature>
<dbReference type="Proteomes" id="UP000002149">
    <property type="component" value="Chromosome 11"/>
</dbReference>
<name>Q5KA11_CRYD1</name>
<feature type="compositionally biased region" description="Low complexity" evidence="1">
    <location>
        <begin position="885"/>
        <end position="895"/>
    </location>
</feature>
<feature type="compositionally biased region" description="Pro residues" evidence="1">
    <location>
        <begin position="511"/>
        <end position="525"/>
    </location>
</feature>
<dbReference type="AlphaFoldDB" id="Q5KA11"/>
<gene>
    <name evidence="3" type="ordered locus">CNK00010</name>
</gene>
<feature type="compositionally biased region" description="Basic and acidic residues" evidence="1">
    <location>
        <begin position="868"/>
        <end position="884"/>
    </location>
</feature>
<dbReference type="PANTHER" id="PTHR21937:SF6">
    <property type="entry name" value="CCDC66 DOMAIN-CONTAINING PROTEIN"/>
    <property type="match status" value="1"/>
</dbReference>
<dbReference type="InterPro" id="IPR001849">
    <property type="entry name" value="PH_domain"/>
</dbReference>
<dbReference type="KEGG" id="cne:CNK00010"/>
<dbReference type="HOGENOM" id="CLU_284685_0_0_1"/>
<feature type="compositionally biased region" description="Polar residues" evidence="1">
    <location>
        <begin position="634"/>
        <end position="655"/>
    </location>
</feature>
<dbReference type="InParanoid" id="Q5KA11"/>
<dbReference type="InterPro" id="IPR031440">
    <property type="entry name" value="DUF4670"/>
</dbReference>
<feature type="domain" description="PH" evidence="2">
    <location>
        <begin position="1033"/>
        <end position="1134"/>
    </location>
</feature>
<dbReference type="Pfam" id="PF00169">
    <property type="entry name" value="PH"/>
    <property type="match status" value="1"/>
</dbReference>
<feature type="compositionally biased region" description="Pro residues" evidence="1">
    <location>
        <begin position="601"/>
        <end position="610"/>
    </location>
</feature>
<dbReference type="Gene3D" id="3.40.20.10">
    <property type="entry name" value="Severin"/>
    <property type="match status" value="1"/>
</dbReference>
<feature type="compositionally biased region" description="Acidic residues" evidence="1">
    <location>
        <begin position="244"/>
        <end position="256"/>
    </location>
</feature>
<feature type="compositionally biased region" description="Basic and acidic residues" evidence="1">
    <location>
        <begin position="729"/>
        <end position="764"/>
    </location>
</feature>
<dbReference type="eggNOG" id="ENOG502SA0T">
    <property type="taxonomic scope" value="Eukaryota"/>
</dbReference>
<feature type="compositionally biased region" description="Polar residues" evidence="1">
    <location>
        <begin position="346"/>
        <end position="357"/>
    </location>
</feature>
<feature type="compositionally biased region" description="Acidic residues" evidence="1">
    <location>
        <begin position="719"/>
        <end position="728"/>
    </location>
</feature>
<dbReference type="Gene3D" id="2.30.29.30">
    <property type="entry name" value="Pleckstrin-homology domain (PH domain)/Phosphotyrosine-binding domain (PTB)"/>
    <property type="match status" value="1"/>
</dbReference>
<feature type="compositionally biased region" description="Low complexity" evidence="1">
    <location>
        <begin position="438"/>
        <end position="449"/>
    </location>
</feature>
<dbReference type="VEuPathDB" id="FungiDB:CNK00010"/>
<dbReference type="PaxDb" id="214684-Q5KA11"/>
<dbReference type="SMART" id="SM00233">
    <property type="entry name" value="PH"/>
    <property type="match status" value="1"/>
</dbReference>
<sequence>MSVDLSHPDIAAARASISNPSDPAAWLLLQYASPPSTTQLPQLLLLDSGPLPVLPAWQHHLQNTHQSILFGYAEIAEKGLVLVYLTPDVGGVKRARAIVHSRAFASLFPDYSAIITISHPSELTEQLITDQLALNLPSATSLPACVPVASTRYVVPGADVLVPDPLSPRAAGMGRDLPSLPFPTSNQQSLQTTQLQTSQLPPLPPLPPSPIPPSPVSKDETGINRVSNANEMNEDNQIEKGMDLEEGGEQEREDGLEDSHGSRFENGNGNGNVSTNTNTSSRKPVPALSLSPSPPRPPRHSQPRTPPKPQPILLPTSAHAPATSLDLVPAPATPTQGTGGTETRKSSTPLSLTSRLKNTFHRSSLKDKDSPTVVPSSPTATPSSPSVPSSTNNAKPDGLGSPTFNPNATSMPHSPSTPSAGKFKASSLSKVFGKRKSSGTSTSTPSGAGTWAGRGEGPKLTEEPEGQRIDEFGRPPQAEEGLQVFSQSTGIDPPAAPASMPIGSPSLATAPTPPPKSPLPRPSDPSDPSDPSGPTDELNSSPTCLEPGPGLATPLPPRGSSLRPQHSPSPLSSPGAQEGQSIRAGNTAFPLAGVPLLGPEAPLPHLPPSSPSSHSHHGLDSNLERVGTPYYTPSLMQPSPSFQPQEEGTQHQPHTYPSRLHPHTQIPSHSHPSATATTLQPPLSRSTSLSPSVPLPATLATTTLDPVYTADTQGAYANAEEDREEIEAEEGKQRDRDRERDKERESVLLAYDRPEIEPESDPRQVESTTEIMEGMEKGFFPRQGEQVSDASAPSPVSLRAPAPASVDEYDSPSHPSALQPPSPLHPAASIHATVPHLAEGQAEEMEKETPVETEEAKAEVEGDEQTEKEEQRQRLEREREREVLEAQQIAQWQAAETARWEAEESARLEQEEAARLAAEEQARRDAEEAERFRLEEEERMRAEEEVRRQKEAEEEARRQVEEEQRRQREKEEEEKRQVEEEERRKREEERRKEEEERRKREEEEERERKRMEEAEERKRTVRDGLERGKREGGVMLKGWVTVQTCKSLTWRRRYFQLFPREMQLFKNENDTKPIQTIPLSKSTGISETYEESQVKDSFMITSGDEGEGGEAFFLFTDSAEDKEFILDGMRLCIG</sequence>
<accession>Q5KA11</accession>